<dbReference type="AlphaFoldDB" id="A0A6A3JNC2"/>
<organism evidence="3 5">
    <name type="scientific">Phytophthora rubi</name>
    <dbReference type="NCBI Taxonomy" id="129364"/>
    <lineage>
        <taxon>Eukaryota</taxon>
        <taxon>Sar</taxon>
        <taxon>Stramenopiles</taxon>
        <taxon>Oomycota</taxon>
        <taxon>Peronosporomycetes</taxon>
        <taxon>Peronosporales</taxon>
        <taxon>Peronosporaceae</taxon>
        <taxon>Phytophthora</taxon>
    </lineage>
</organism>
<dbReference type="EMBL" id="QXFT01002066">
    <property type="protein sequence ID" value="KAE9304584.1"/>
    <property type="molecule type" value="Genomic_DNA"/>
</dbReference>
<dbReference type="Gene3D" id="1.25.40.20">
    <property type="entry name" value="Ankyrin repeat-containing domain"/>
    <property type="match status" value="3"/>
</dbReference>
<feature type="compositionally biased region" description="Basic and acidic residues" evidence="1">
    <location>
        <begin position="643"/>
        <end position="656"/>
    </location>
</feature>
<evidence type="ECO:0000313" key="4">
    <source>
        <dbReference type="EMBL" id="KAE9304584.1"/>
    </source>
</evidence>
<dbReference type="SUPFAM" id="SSF48403">
    <property type="entry name" value="Ankyrin repeat"/>
    <property type="match status" value="2"/>
</dbReference>
<evidence type="ECO:0000313" key="3">
    <source>
        <dbReference type="EMBL" id="KAE8993905.1"/>
    </source>
</evidence>
<accession>A0A6A3JNC2</accession>
<dbReference type="Proteomes" id="UP000429607">
    <property type="component" value="Unassembled WGS sequence"/>
</dbReference>
<dbReference type="SUPFAM" id="SSF140860">
    <property type="entry name" value="Pseudo ankyrin repeat-like"/>
    <property type="match status" value="1"/>
</dbReference>
<name>A0A6A3JNC2_9STRA</name>
<dbReference type="Proteomes" id="UP000434957">
    <property type="component" value="Unassembled WGS sequence"/>
</dbReference>
<proteinExistence type="predicted"/>
<evidence type="ECO:0000313" key="7">
    <source>
        <dbReference type="Proteomes" id="UP000435112"/>
    </source>
</evidence>
<evidence type="ECO:0000313" key="6">
    <source>
        <dbReference type="Proteomes" id="UP000434957"/>
    </source>
</evidence>
<dbReference type="InterPro" id="IPR052050">
    <property type="entry name" value="SecEffector_AnkRepeat"/>
</dbReference>
<evidence type="ECO:0000313" key="2">
    <source>
        <dbReference type="EMBL" id="KAE8990675.1"/>
    </source>
</evidence>
<dbReference type="PANTHER" id="PTHR46586">
    <property type="entry name" value="ANKYRIN REPEAT-CONTAINING PROTEIN"/>
    <property type="match status" value="1"/>
</dbReference>
<feature type="region of interest" description="Disordered" evidence="1">
    <location>
        <begin position="641"/>
        <end position="663"/>
    </location>
</feature>
<dbReference type="InterPro" id="IPR002110">
    <property type="entry name" value="Ankyrin_rpt"/>
</dbReference>
<dbReference type="SMART" id="SM00248">
    <property type="entry name" value="ANK"/>
    <property type="match status" value="5"/>
</dbReference>
<comment type="caution">
    <text evidence="3">The sequence shown here is derived from an EMBL/GenBank/DDBJ whole genome shotgun (WGS) entry which is preliminary data.</text>
</comment>
<keyword evidence="6" id="KW-1185">Reference proteome</keyword>
<dbReference type="EMBL" id="QXFV01002037">
    <property type="protein sequence ID" value="KAE8993905.1"/>
    <property type="molecule type" value="Genomic_DNA"/>
</dbReference>
<dbReference type="PANTHER" id="PTHR46586:SF3">
    <property type="entry name" value="ANKYRIN REPEAT-CONTAINING PROTEIN"/>
    <property type="match status" value="1"/>
</dbReference>
<gene>
    <name evidence="3" type="ORF">PR001_g20543</name>
    <name evidence="2" type="ORF">PR002_g21092</name>
    <name evidence="4" type="ORF">PR003_g21721</name>
</gene>
<dbReference type="Pfam" id="PF12796">
    <property type="entry name" value="Ank_2"/>
    <property type="match status" value="3"/>
</dbReference>
<dbReference type="EMBL" id="QXFU01002086">
    <property type="protein sequence ID" value="KAE8990675.1"/>
    <property type="molecule type" value="Genomic_DNA"/>
</dbReference>
<reference evidence="5 7" key="1">
    <citation type="submission" date="2018-09" db="EMBL/GenBank/DDBJ databases">
        <title>Genomic investigation of the strawberry pathogen Phytophthora fragariae indicates pathogenicity is determined by transcriptional variation in three key races.</title>
        <authorList>
            <person name="Adams T.M."/>
            <person name="Armitage A.D."/>
            <person name="Sobczyk M.K."/>
            <person name="Bates H.J."/>
            <person name="Dunwell J.M."/>
            <person name="Nellist C.F."/>
            <person name="Harrison R.J."/>
        </authorList>
    </citation>
    <scope>NUCLEOTIDE SEQUENCE [LARGE SCALE GENOMIC DNA]</scope>
    <source>
        <strain evidence="3 5">SCRP249</strain>
        <strain evidence="2 7">SCRP324</strain>
        <strain evidence="4 6">SCRP333</strain>
    </source>
</reference>
<evidence type="ECO:0000313" key="5">
    <source>
        <dbReference type="Proteomes" id="UP000429607"/>
    </source>
</evidence>
<evidence type="ECO:0000256" key="1">
    <source>
        <dbReference type="SAM" id="MobiDB-lite"/>
    </source>
</evidence>
<dbReference type="Proteomes" id="UP000435112">
    <property type="component" value="Unassembled WGS sequence"/>
</dbReference>
<protein>
    <submittedName>
        <fullName evidence="3">Uncharacterized protein</fullName>
    </submittedName>
</protein>
<sequence>MEPTRHELLPLTTVTLTLHDKPAITSLPHVLDLISTFLDCSADIPLHQACALGSLSLLDRIWTQSLLPLDKCRRWCPAASLQTNRHYKRWQFSQSLLQAVRRRDLSIVEWLFSHFTHCVSDVGVVEEAASTGQLEILKFLLENDREYTQDEYEFAHTAATSGSEEVLIEGNSVTWGSKDLQLAAKNGHHDVVRWLYEHTEGIDRKESRVVKYVVRTGGDFSLVQWLCSQGIEMEDSLEVADEAAAVGNLPMLQWMITEEFAVDFEENGPYEIQLPSDHLEVIKWLVDSELVCDAFGAFAATCGHSPLPVVWWLTEYIEANDVPIYRNADCTALKNAAAHGRLEVVKWLLEHNYGRKSTRAIRYAAANGHLEVAKFLHAEGFIGCDSRTMEEAAKAGHLEVVQWLWTEFGNDDEAKLLRFLGKQDSPFENWIRAAAGCGHLAVVQYLHKLALALTGKKRDQEEGHPSKIVMDSAVAEAARNGHHDVVQWLCTHAVVVSTERAMTNAAYSGHFSIVQWLHENRSERYSTIVMDAVSCGGNLAMLKWLRANRPSEGYSTLALSFFSQSTPNRLAVVRWLTAESPTSTYDHEQMSRAVMNSNFDLVLFWNSIGRSCNGINWEIGLEISAHILAWLGEELKVVPSENYHPESESDNDRSQAESDSDSD</sequence>
<dbReference type="OrthoDB" id="118082at2759"/>
<dbReference type="InterPro" id="IPR036770">
    <property type="entry name" value="Ankyrin_rpt-contain_sf"/>
</dbReference>